<protein>
    <recommendedName>
        <fullName evidence="15">Chitinase</fullName>
    </recommendedName>
</protein>
<dbReference type="STRING" id="947166.A0A1D1V270"/>
<keyword evidence="6" id="KW-0325">Glycoprotein</keyword>
<dbReference type="EMBL" id="BDGG01000003">
    <property type="protein sequence ID" value="GAU94765.1"/>
    <property type="molecule type" value="Genomic_DNA"/>
</dbReference>
<keyword evidence="2" id="KW-0147">Chitin-binding</keyword>
<keyword evidence="5" id="KW-1015">Disulfide bond</keyword>
<comment type="caution">
    <text evidence="13">The sequence shown here is derived from an EMBL/GenBank/DDBJ whole genome shotgun (WGS) entry which is preliminary data.</text>
</comment>
<dbReference type="PROSITE" id="PS51910">
    <property type="entry name" value="GH18_2"/>
    <property type="match status" value="1"/>
</dbReference>
<dbReference type="PROSITE" id="PS01095">
    <property type="entry name" value="GH18_1"/>
    <property type="match status" value="1"/>
</dbReference>
<evidence type="ECO:0000256" key="3">
    <source>
        <dbReference type="ARBA" id="ARBA00022729"/>
    </source>
</evidence>
<dbReference type="Pfam" id="PF00704">
    <property type="entry name" value="Glyco_hydro_18"/>
    <property type="match status" value="1"/>
</dbReference>
<feature type="region of interest" description="Disordered" evidence="9">
    <location>
        <begin position="404"/>
        <end position="425"/>
    </location>
</feature>
<dbReference type="InterPro" id="IPR002557">
    <property type="entry name" value="Chitin-bd_dom"/>
</dbReference>
<proteinExistence type="inferred from homology"/>
<evidence type="ECO:0000259" key="12">
    <source>
        <dbReference type="PROSITE" id="PS51910"/>
    </source>
</evidence>
<dbReference type="InterPro" id="IPR050314">
    <property type="entry name" value="Glycosyl_Hydrlase_18"/>
</dbReference>
<feature type="compositionally biased region" description="Low complexity" evidence="9">
    <location>
        <begin position="404"/>
        <end position="414"/>
    </location>
</feature>
<feature type="domain" description="Chitin-binding type-2" evidence="11">
    <location>
        <begin position="437"/>
        <end position="494"/>
    </location>
</feature>
<dbReference type="Gene3D" id="3.10.50.10">
    <property type="match status" value="1"/>
</dbReference>
<dbReference type="PANTHER" id="PTHR11177">
    <property type="entry name" value="CHITINASE"/>
    <property type="match status" value="1"/>
</dbReference>
<dbReference type="OrthoDB" id="76388at2759"/>
<dbReference type="InterPro" id="IPR011583">
    <property type="entry name" value="Chitinase_II/V-like_cat"/>
</dbReference>
<dbReference type="SUPFAM" id="SSF51445">
    <property type="entry name" value="(Trans)glycosidases"/>
    <property type="match status" value="1"/>
</dbReference>
<dbReference type="InterPro" id="IPR001579">
    <property type="entry name" value="Glyco_hydro_18_chit_AS"/>
</dbReference>
<dbReference type="Pfam" id="PF01607">
    <property type="entry name" value="CBM_14"/>
    <property type="match status" value="1"/>
</dbReference>
<keyword evidence="14" id="KW-1185">Reference proteome</keyword>
<dbReference type="InterPro" id="IPR036508">
    <property type="entry name" value="Chitin-bd_dom_sf"/>
</dbReference>
<reference evidence="13 14" key="1">
    <citation type="journal article" date="2016" name="Nat. Commun.">
        <title>Extremotolerant tardigrade genome and improved radiotolerance of human cultured cells by tardigrade-unique protein.</title>
        <authorList>
            <person name="Hashimoto T."/>
            <person name="Horikawa D.D."/>
            <person name="Saito Y."/>
            <person name="Kuwahara H."/>
            <person name="Kozuka-Hata H."/>
            <person name="Shin-I T."/>
            <person name="Minakuchi Y."/>
            <person name="Ohishi K."/>
            <person name="Motoyama A."/>
            <person name="Aizu T."/>
            <person name="Enomoto A."/>
            <person name="Kondo K."/>
            <person name="Tanaka S."/>
            <person name="Hara Y."/>
            <person name="Koshikawa S."/>
            <person name="Sagara H."/>
            <person name="Miura T."/>
            <person name="Yokobori S."/>
            <person name="Miyagawa K."/>
            <person name="Suzuki Y."/>
            <person name="Kubo T."/>
            <person name="Oyama M."/>
            <person name="Kohara Y."/>
            <person name="Fujiyama A."/>
            <person name="Arakawa K."/>
            <person name="Katayama T."/>
            <person name="Toyoda A."/>
            <person name="Kunieda T."/>
        </authorList>
    </citation>
    <scope>NUCLEOTIDE SEQUENCE [LARGE SCALE GENOMIC DNA]</scope>
    <source>
        <strain evidence="13 14">YOKOZUNA-1</strain>
    </source>
</reference>
<dbReference type="InterPro" id="IPR001223">
    <property type="entry name" value="Glyco_hydro18_cat"/>
</dbReference>
<comment type="similarity">
    <text evidence="1">Belongs to the glycosyl hydrolase 18 family. Chitinase class II subfamily.</text>
</comment>
<organism evidence="13 14">
    <name type="scientific">Ramazzottius varieornatus</name>
    <name type="common">Water bear</name>
    <name type="synonym">Tardigrade</name>
    <dbReference type="NCBI Taxonomy" id="947166"/>
    <lineage>
        <taxon>Eukaryota</taxon>
        <taxon>Metazoa</taxon>
        <taxon>Ecdysozoa</taxon>
        <taxon>Tardigrada</taxon>
        <taxon>Eutardigrada</taxon>
        <taxon>Parachela</taxon>
        <taxon>Hypsibioidea</taxon>
        <taxon>Ramazzottiidae</taxon>
        <taxon>Ramazzottius</taxon>
    </lineage>
</organism>
<dbReference type="GO" id="GO:0006032">
    <property type="term" value="P:chitin catabolic process"/>
    <property type="evidence" value="ECO:0007669"/>
    <property type="project" value="UniProtKB-ARBA"/>
</dbReference>
<feature type="chain" id="PRO_5008897948" description="Chitinase" evidence="10">
    <location>
        <begin position="28"/>
        <end position="577"/>
    </location>
</feature>
<dbReference type="GO" id="GO:0008061">
    <property type="term" value="F:chitin binding"/>
    <property type="evidence" value="ECO:0007669"/>
    <property type="project" value="UniProtKB-KW"/>
</dbReference>
<evidence type="ECO:0000256" key="1">
    <source>
        <dbReference type="ARBA" id="ARBA00009121"/>
    </source>
</evidence>
<dbReference type="SMART" id="SM00636">
    <property type="entry name" value="Glyco_18"/>
    <property type="match status" value="1"/>
</dbReference>
<evidence type="ECO:0000256" key="5">
    <source>
        <dbReference type="ARBA" id="ARBA00023157"/>
    </source>
</evidence>
<evidence type="ECO:0000256" key="9">
    <source>
        <dbReference type="SAM" id="MobiDB-lite"/>
    </source>
</evidence>
<dbReference type="SUPFAM" id="SSF54556">
    <property type="entry name" value="Chitinase insertion domain"/>
    <property type="match status" value="1"/>
</dbReference>
<evidence type="ECO:0000256" key="4">
    <source>
        <dbReference type="ARBA" id="ARBA00022801"/>
    </source>
</evidence>
<dbReference type="InterPro" id="IPR017853">
    <property type="entry name" value="GH"/>
</dbReference>
<feature type="domain" description="GH18" evidence="12">
    <location>
        <begin position="38"/>
        <end position="397"/>
    </location>
</feature>
<evidence type="ECO:0000256" key="10">
    <source>
        <dbReference type="SAM" id="SignalP"/>
    </source>
</evidence>
<dbReference type="FunFam" id="3.10.50.10:FF:000003">
    <property type="entry name" value="Class V chitinase CHIT5b"/>
    <property type="match status" value="1"/>
</dbReference>
<evidence type="ECO:0000259" key="11">
    <source>
        <dbReference type="PROSITE" id="PS50940"/>
    </source>
</evidence>
<name>A0A1D1V270_RAMVA</name>
<feature type="signal peptide" evidence="10">
    <location>
        <begin position="1"/>
        <end position="27"/>
    </location>
</feature>
<evidence type="ECO:0000256" key="8">
    <source>
        <dbReference type="RuleBase" id="RU000489"/>
    </source>
</evidence>
<evidence type="ECO:0000256" key="2">
    <source>
        <dbReference type="ARBA" id="ARBA00022669"/>
    </source>
</evidence>
<keyword evidence="4 8" id="KW-0378">Hydrolase</keyword>
<evidence type="ECO:0008006" key="15">
    <source>
        <dbReference type="Google" id="ProtNLM"/>
    </source>
</evidence>
<evidence type="ECO:0000256" key="6">
    <source>
        <dbReference type="ARBA" id="ARBA00023180"/>
    </source>
</evidence>
<evidence type="ECO:0000256" key="7">
    <source>
        <dbReference type="ARBA" id="ARBA00023295"/>
    </source>
</evidence>
<dbReference type="PANTHER" id="PTHR11177:SF317">
    <property type="entry name" value="CHITINASE 12-RELATED"/>
    <property type="match status" value="1"/>
</dbReference>
<accession>A0A1D1V270</accession>
<dbReference type="PROSITE" id="PS50940">
    <property type="entry name" value="CHIT_BIND_II"/>
    <property type="match status" value="2"/>
</dbReference>
<feature type="domain" description="Chitin-binding type-2" evidence="11">
    <location>
        <begin position="521"/>
        <end position="577"/>
    </location>
</feature>
<evidence type="ECO:0000313" key="14">
    <source>
        <dbReference type="Proteomes" id="UP000186922"/>
    </source>
</evidence>
<keyword evidence="3 10" id="KW-0732">Signal</keyword>
<gene>
    <name evidence="13" type="primary">RvY_06484-1</name>
    <name evidence="13" type="synonym">RvY_06484.1</name>
    <name evidence="13" type="ORF">RvY_06484</name>
</gene>
<dbReference type="Gene3D" id="2.170.140.10">
    <property type="entry name" value="Chitin binding domain"/>
    <property type="match status" value="1"/>
</dbReference>
<dbReference type="GO" id="GO:0004568">
    <property type="term" value="F:chitinase activity"/>
    <property type="evidence" value="ECO:0007669"/>
    <property type="project" value="UniProtKB-ARBA"/>
</dbReference>
<dbReference type="GO" id="GO:0005975">
    <property type="term" value="P:carbohydrate metabolic process"/>
    <property type="evidence" value="ECO:0007669"/>
    <property type="project" value="InterPro"/>
</dbReference>
<dbReference type="SUPFAM" id="SSF57625">
    <property type="entry name" value="Invertebrate chitin-binding proteins"/>
    <property type="match status" value="1"/>
</dbReference>
<dbReference type="Gene3D" id="3.20.20.80">
    <property type="entry name" value="Glycosidases"/>
    <property type="match status" value="1"/>
</dbReference>
<dbReference type="SMART" id="SM00494">
    <property type="entry name" value="ChtBD2"/>
    <property type="match status" value="2"/>
</dbReference>
<evidence type="ECO:0000313" key="13">
    <source>
        <dbReference type="EMBL" id="GAU94765.1"/>
    </source>
</evidence>
<keyword evidence="7 8" id="KW-0326">Glycosidase</keyword>
<dbReference type="Proteomes" id="UP000186922">
    <property type="component" value="Unassembled WGS sequence"/>
</dbReference>
<dbReference type="AlphaFoldDB" id="A0A1D1V270"/>
<dbReference type="GO" id="GO:0005576">
    <property type="term" value="C:extracellular region"/>
    <property type="evidence" value="ECO:0007669"/>
    <property type="project" value="InterPro"/>
</dbReference>
<sequence>MNRLLYSLSSFLPLWIISEGVIQPTTGGAIIQPDLPFPQFQCFFTSWSRYRDAWAYTPANVEPFMCTTIVYAFAQILDDRIALYDWKDEDNLRDLVALKQINPNLRIHLSVGGWTLSYQFRPMAISPDSRQSFISSTVNFLRAYELDGIDVDWEYPEEPDRELYTALITEFRQAFDDDARKSGKRRLALTVDVGALMHGGYDVPKLAPLLDLVNVMAYDYHGSWEQKTGHNAPLYKRSNETDYQAKLNVEYSANLWITAGIAKEKLAIGIPTYGRSWVLQNPKVNDFNSPTKSGGPKGPYSKEIGSLAYFEICDRVINQKTLTPVTNAECQCSYATGGDFWVSYDDAASVTQKARWIKAHGLNGVLVWELGMDDFKGSCGTKKNPLFSAIYEVFYGKPIPTLPPTTLRPGQTTTPRPPIKTDKPIIPTNSKPVSCDDAFCSLRPAGDYSTGPCESAFCTCVGGFSYVRDCPPSTIYDPMNKVCSWPQSVPGCLAQTSSNKAKLVKEELKTCRDEGNCLCDPPFCKRHGLGDFALGLCLTTFCSCAPGDVAYTRNCPEPLIYDLMLSVCNWKGSVTTC</sequence>
<dbReference type="InterPro" id="IPR029070">
    <property type="entry name" value="Chitinase_insertion_sf"/>
</dbReference>